<protein>
    <submittedName>
        <fullName evidence="1">Uncharacterized protein</fullName>
    </submittedName>
</protein>
<evidence type="ECO:0000313" key="1">
    <source>
        <dbReference type="EMBL" id="KAJ8528987.1"/>
    </source>
</evidence>
<sequence>MVQIYSKVDAQLSLQVLTLKRKHEQKGETKCKFESEIKSWTDGLRLRRTSIILRFDQKENTEKGLFEFFSSENISKRLDEFER</sequence>
<gene>
    <name evidence="1" type="ORF">K7X08_035822</name>
</gene>
<dbReference type="EMBL" id="JAJAGQ010000022">
    <property type="protein sequence ID" value="KAJ8528987.1"/>
    <property type="molecule type" value="Genomic_DNA"/>
</dbReference>
<reference evidence="2" key="1">
    <citation type="journal article" date="2023" name="Proc. Natl. Acad. Sci. U.S.A.">
        <title>Genomic and structural basis for evolution of tropane alkaloid biosynthesis.</title>
        <authorList>
            <person name="Wanga Y.-J."/>
            <person name="Taina T."/>
            <person name="Yua J.-Y."/>
            <person name="Lia J."/>
            <person name="Xua B."/>
            <person name="Chenc J."/>
            <person name="D'Auriad J.C."/>
            <person name="Huanga J.-P."/>
            <person name="Huanga S.-X."/>
        </authorList>
    </citation>
    <scope>NUCLEOTIDE SEQUENCE [LARGE SCALE GENOMIC DNA]</scope>
    <source>
        <strain evidence="2">cv. KIB-2019</strain>
    </source>
</reference>
<comment type="caution">
    <text evidence="1">The sequence shown here is derived from an EMBL/GenBank/DDBJ whole genome shotgun (WGS) entry which is preliminary data.</text>
</comment>
<dbReference type="AlphaFoldDB" id="A0A9Q1QXG9"/>
<proteinExistence type="predicted"/>
<organism evidence="1 2">
    <name type="scientific">Anisodus acutangulus</name>
    <dbReference type="NCBI Taxonomy" id="402998"/>
    <lineage>
        <taxon>Eukaryota</taxon>
        <taxon>Viridiplantae</taxon>
        <taxon>Streptophyta</taxon>
        <taxon>Embryophyta</taxon>
        <taxon>Tracheophyta</taxon>
        <taxon>Spermatophyta</taxon>
        <taxon>Magnoliopsida</taxon>
        <taxon>eudicotyledons</taxon>
        <taxon>Gunneridae</taxon>
        <taxon>Pentapetalae</taxon>
        <taxon>asterids</taxon>
        <taxon>lamiids</taxon>
        <taxon>Solanales</taxon>
        <taxon>Solanaceae</taxon>
        <taxon>Solanoideae</taxon>
        <taxon>Hyoscyameae</taxon>
        <taxon>Anisodus</taxon>
    </lineage>
</organism>
<evidence type="ECO:0000313" key="2">
    <source>
        <dbReference type="Proteomes" id="UP001152561"/>
    </source>
</evidence>
<dbReference type="Proteomes" id="UP001152561">
    <property type="component" value="Unassembled WGS sequence"/>
</dbReference>
<name>A0A9Q1QXG9_9SOLA</name>
<accession>A0A9Q1QXG9</accession>
<keyword evidence="2" id="KW-1185">Reference proteome</keyword>